<feature type="transmembrane region" description="Helical" evidence="1">
    <location>
        <begin position="340"/>
        <end position="357"/>
    </location>
</feature>
<reference evidence="4" key="1">
    <citation type="submission" date="2023-01" db="EMBL/GenBank/DDBJ databases">
        <title>Key to firefly adult light organ development and bioluminescence: homeobox transcription factors regulate luciferase expression and transportation to peroxisome.</title>
        <authorList>
            <person name="Fu X."/>
        </authorList>
    </citation>
    <scope>NUCLEOTIDE SEQUENCE [LARGE SCALE GENOMIC DNA]</scope>
</reference>
<feature type="domain" description="DUF4371" evidence="2">
    <location>
        <begin position="41"/>
        <end position="208"/>
    </location>
</feature>
<keyword evidence="1" id="KW-0472">Membrane</keyword>
<dbReference type="PANTHER" id="PTHR46289">
    <property type="entry name" value="52 KDA REPRESSOR OF THE INHIBITOR OF THE PROTEIN KINASE-LIKE PROTEIN-RELATED"/>
    <property type="match status" value="1"/>
</dbReference>
<keyword evidence="4" id="KW-1185">Reference proteome</keyword>
<proteinExistence type="predicted"/>
<name>A0AAN7PD49_9COLE</name>
<evidence type="ECO:0000259" key="2">
    <source>
        <dbReference type="Pfam" id="PF14291"/>
    </source>
</evidence>
<dbReference type="Proteomes" id="UP001353858">
    <property type="component" value="Unassembled WGS sequence"/>
</dbReference>
<dbReference type="InterPro" id="IPR012337">
    <property type="entry name" value="RNaseH-like_sf"/>
</dbReference>
<comment type="caution">
    <text evidence="3">The sequence shown here is derived from an EMBL/GenBank/DDBJ whole genome shotgun (WGS) entry which is preliminary data.</text>
</comment>
<dbReference type="PANTHER" id="PTHR46289:SF14">
    <property type="entry name" value="DUF4371 DOMAIN-CONTAINING PROTEIN"/>
    <property type="match status" value="1"/>
</dbReference>
<gene>
    <name evidence="3" type="ORF">RN001_006048</name>
</gene>
<organism evidence="3 4">
    <name type="scientific">Aquatica leii</name>
    <dbReference type="NCBI Taxonomy" id="1421715"/>
    <lineage>
        <taxon>Eukaryota</taxon>
        <taxon>Metazoa</taxon>
        <taxon>Ecdysozoa</taxon>
        <taxon>Arthropoda</taxon>
        <taxon>Hexapoda</taxon>
        <taxon>Insecta</taxon>
        <taxon>Pterygota</taxon>
        <taxon>Neoptera</taxon>
        <taxon>Endopterygota</taxon>
        <taxon>Coleoptera</taxon>
        <taxon>Polyphaga</taxon>
        <taxon>Elateriformia</taxon>
        <taxon>Elateroidea</taxon>
        <taxon>Lampyridae</taxon>
        <taxon>Luciolinae</taxon>
        <taxon>Aquatica</taxon>
    </lineage>
</organism>
<keyword evidence="1" id="KW-0812">Transmembrane</keyword>
<protein>
    <recommendedName>
        <fullName evidence="2">DUF4371 domain-containing protein</fullName>
    </recommendedName>
</protein>
<evidence type="ECO:0000256" key="1">
    <source>
        <dbReference type="SAM" id="Phobius"/>
    </source>
</evidence>
<dbReference type="SUPFAM" id="SSF53098">
    <property type="entry name" value="Ribonuclease H-like"/>
    <property type="match status" value="1"/>
</dbReference>
<accession>A0AAN7PD49</accession>
<dbReference type="EMBL" id="JARPUR010000002">
    <property type="protein sequence ID" value="KAK4882729.1"/>
    <property type="molecule type" value="Genomic_DNA"/>
</dbReference>
<dbReference type="InterPro" id="IPR052958">
    <property type="entry name" value="IFN-induced_PKR_regulator"/>
</dbReference>
<dbReference type="InterPro" id="IPR025398">
    <property type="entry name" value="DUF4371"/>
</dbReference>
<sequence length="382" mass="42361">MTHEGKANSVVASINAADKKAIEENRRKLIPIIKTIILYGAQNIPLRGHRDDGFIETTGSCFGEGIFRALLKFRVDAGDEVLASHIKNCGRNASCISKTTQNEIIACCGEVITDNIINKIKESKFFTIMADETTDLSVKEQLNICIRYFKTKEYKIKEDFIKFVDVVDLTGENLARSILQDLGKQNLDLANCRGQALDGTSNMSGIFKAVQARISQIQLLAIYSHCANHKLNLAISKACSVASIRNAMEVISSLAIFFRDSAARFKALEEEMRKNHDLKPGKHGLKKLCETRWLERHEAVLTFVEHLPALPTHLEAIASSPEGRACNAFSFLHSILSSEFLISVVVLAEVLGVTLLLSRKLQAEYMNVLNSSHLVEATIQSI</sequence>
<evidence type="ECO:0000313" key="3">
    <source>
        <dbReference type="EMBL" id="KAK4882729.1"/>
    </source>
</evidence>
<dbReference type="Pfam" id="PF14291">
    <property type="entry name" value="DUF4371"/>
    <property type="match status" value="1"/>
</dbReference>
<dbReference type="AlphaFoldDB" id="A0AAN7PD49"/>
<evidence type="ECO:0000313" key="4">
    <source>
        <dbReference type="Proteomes" id="UP001353858"/>
    </source>
</evidence>
<keyword evidence="1" id="KW-1133">Transmembrane helix</keyword>